<gene>
    <name evidence="3" type="ORF">TELCIR_22019</name>
</gene>
<feature type="region of interest" description="Disordered" evidence="1">
    <location>
        <begin position="40"/>
        <end position="97"/>
    </location>
</feature>
<dbReference type="Pfam" id="PF12572">
    <property type="entry name" value="DUF3752"/>
    <property type="match status" value="1"/>
</dbReference>
<protein>
    <recommendedName>
        <fullName evidence="2">DUF3752 domain-containing protein</fullName>
    </recommendedName>
</protein>
<feature type="compositionally biased region" description="Polar residues" evidence="1">
    <location>
        <begin position="83"/>
        <end position="97"/>
    </location>
</feature>
<organism evidence="3 4">
    <name type="scientific">Teladorsagia circumcincta</name>
    <name type="common">Brown stomach worm</name>
    <name type="synonym">Ostertagia circumcincta</name>
    <dbReference type="NCBI Taxonomy" id="45464"/>
    <lineage>
        <taxon>Eukaryota</taxon>
        <taxon>Metazoa</taxon>
        <taxon>Ecdysozoa</taxon>
        <taxon>Nematoda</taxon>
        <taxon>Chromadorea</taxon>
        <taxon>Rhabditida</taxon>
        <taxon>Rhabditina</taxon>
        <taxon>Rhabditomorpha</taxon>
        <taxon>Strongyloidea</taxon>
        <taxon>Trichostrongylidae</taxon>
        <taxon>Teladorsagia</taxon>
    </lineage>
</organism>
<proteinExistence type="predicted"/>
<evidence type="ECO:0000313" key="4">
    <source>
        <dbReference type="Proteomes" id="UP000230423"/>
    </source>
</evidence>
<dbReference type="AlphaFoldDB" id="A0A2G9TF51"/>
<dbReference type="EMBL" id="KZ374544">
    <property type="protein sequence ID" value="PIO56581.1"/>
    <property type="molecule type" value="Genomic_DNA"/>
</dbReference>
<dbReference type="Proteomes" id="UP000230423">
    <property type="component" value="Unassembled WGS sequence"/>
</dbReference>
<reference evidence="3 4" key="1">
    <citation type="submission" date="2015-09" db="EMBL/GenBank/DDBJ databases">
        <title>Draft genome of the parasitic nematode Teladorsagia circumcincta isolate WARC Sus (inbred).</title>
        <authorList>
            <person name="Mitreva M."/>
        </authorList>
    </citation>
    <scope>NUCLEOTIDE SEQUENCE [LARGE SCALE GENOMIC DNA]</scope>
    <source>
        <strain evidence="3 4">S</strain>
    </source>
</reference>
<dbReference type="OrthoDB" id="73491at2759"/>
<feature type="domain" description="DUF3752" evidence="2">
    <location>
        <begin position="11"/>
        <end position="88"/>
    </location>
</feature>
<feature type="non-terminal residue" evidence="3">
    <location>
        <position position="1"/>
    </location>
</feature>
<evidence type="ECO:0000259" key="2">
    <source>
        <dbReference type="Pfam" id="PF12572"/>
    </source>
</evidence>
<evidence type="ECO:0000313" key="3">
    <source>
        <dbReference type="EMBL" id="PIO56581.1"/>
    </source>
</evidence>
<sequence>EGVGVNKNYADAKRDEEQRRLAETLNKGREESFVDAHLKAEKGTKPTNPTATGERVAFDREKDMGGGGGKQMSLEEVRERAGNLSSRFASGTSQKFL</sequence>
<dbReference type="InterPro" id="IPR022226">
    <property type="entry name" value="DUF3752"/>
</dbReference>
<accession>A0A2G9TF51</accession>
<name>A0A2G9TF51_TELCI</name>
<keyword evidence="4" id="KW-1185">Reference proteome</keyword>
<evidence type="ECO:0000256" key="1">
    <source>
        <dbReference type="SAM" id="MobiDB-lite"/>
    </source>
</evidence>